<sequence>MTSYIDEALLDAAGLTDFPELYAYIHEREPKPIIDGIANQITVGPQYLQDQVKDNDDKLQVPIPQPIDPIPVPQVQIFSIPAGDVVSSVIQIDGHQPIQFHKLRSKVVYNVPLHIKEDFMGYIFTKFPEELCPQSRHALVLGYDLDRKQNIMGYIDEKGIYLGASIGSIDQITKIKGNIDIAIAGVYYTDYEPKRRATADMNGDGKLNIVDDWFVHQNSDGQSYSWVQDVVQKQTKNIGLGVEPYDPTLVNMLPNYFNNNTILADNNTFGPLRAAYFVKEGPICTFNFQAELASQHTNNVFKLFKSIDSDLQPTIPKYFPIKTSFTSFVGMIQINPKDTPDVTINQGLSQAPVDLCDFQGCYVIDPQAQDNSNAAPIINDAISHIDERGK</sequence>
<dbReference type="Proteomes" id="UP000324800">
    <property type="component" value="Unassembled WGS sequence"/>
</dbReference>
<gene>
    <name evidence="1" type="ORF">EZS28_005513</name>
</gene>
<comment type="caution">
    <text evidence="1">The sequence shown here is derived from an EMBL/GenBank/DDBJ whole genome shotgun (WGS) entry which is preliminary data.</text>
</comment>
<name>A0A5J4WVJ6_9EUKA</name>
<evidence type="ECO:0000313" key="1">
    <source>
        <dbReference type="EMBL" id="KAA6398960.1"/>
    </source>
</evidence>
<evidence type="ECO:0000313" key="2">
    <source>
        <dbReference type="Proteomes" id="UP000324800"/>
    </source>
</evidence>
<proteinExistence type="predicted"/>
<dbReference type="AlphaFoldDB" id="A0A5J4WVJ6"/>
<reference evidence="1 2" key="1">
    <citation type="submission" date="2019-03" db="EMBL/GenBank/DDBJ databases">
        <title>Single cell metagenomics reveals metabolic interactions within the superorganism composed of flagellate Streblomastix strix and complex community of Bacteroidetes bacteria on its surface.</title>
        <authorList>
            <person name="Treitli S.C."/>
            <person name="Kolisko M."/>
            <person name="Husnik F."/>
            <person name="Keeling P."/>
            <person name="Hampl V."/>
        </authorList>
    </citation>
    <scope>NUCLEOTIDE SEQUENCE [LARGE SCALE GENOMIC DNA]</scope>
    <source>
        <strain evidence="1">ST1C</strain>
    </source>
</reference>
<accession>A0A5J4WVJ6</accession>
<protein>
    <submittedName>
        <fullName evidence="1">Uncharacterized protein</fullName>
    </submittedName>
</protein>
<dbReference type="EMBL" id="SNRW01000844">
    <property type="protein sequence ID" value="KAA6398960.1"/>
    <property type="molecule type" value="Genomic_DNA"/>
</dbReference>
<organism evidence="1 2">
    <name type="scientific">Streblomastix strix</name>
    <dbReference type="NCBI Taxonomy" id="222440"/>
    <lineage>
        <taxon>Eukaryota</taxon>
        <taxon>Metamonada</taxon>
        <taxon>Preaxostyla</taxon>
        <taxon>Oxymonadida</taxon>
        <taxon>Streblomastigidae</taxon>
        <taxon>Streblomastix</taxon>
    </lineage>
</organism>